<dbReference type="EMBL" id="BNEC01000005">
    <property type="protein sequence ID" value="GHI73569.1"/>
    <property type="molecule type" value="Genomic_DNA"/>
</dbReference>
<evidence type="ECO:0008006" key="4">
    <source>
        <dbReference type="Google" id="ProtNLM"/>
    </source>
</evidence>
<sequence length="132" mass="14089">MMKLRNSLRAFAAAGLVIGAVAVGAGSASAAAKDGWLTSGELGLFCGSNQTNSVFDLYSSDEDFSNDYFKGSQSCAGHTTNDYTESFINQDTYTWDVYTNWKGQGYGGYLSANTRGNLAGTWVNSISSAYPR</sequence>
<evidence type="ECO:0000313" key="3">
    <source>
        <dbReference type="Proteomes" id="UP000613974"/>
    </source>
</evidence>
<organism evidence="2 3">
    <name type="scientific">Streptomyces nojiriensis</name>
    <dbReference type="NCBI Taxonomy" id="66374"/>
    <lineage>
        <taxon>Bacteria</taxon>
        <taxon>Bacillati</taxon>
        <taxon>Actinomycetota</taxon>
        <taxon>Actinomycetes</taxon>
        <taxon>Kitasatosporales</taxon>
        <taxon>Streptomycetaceae</taxon>
        <taxon>Streptomyces</taxon>
    </lineage>
</organism>
<feature type="chain" id="PRO_5046888859" description="Peptidase inhibitor family I36" evidence="1">
    <location>
        <begin position="31"/>
        <end position="132"/>
    </location>
</feature>
<name>A0ABQ3SZJ5_9ACTN</name>
<keyword evidence="1" id="KW-0732">Signal</keyword>
<protein>
    <recommendedName>
        <fullName evidence="4">Peptidase inhibitor family I36</fullName>
    </recommendedName>
</protein>
<dbReference type="RefSeq" id="WP_376567723.1">
    <property type="nucleotide sequence ID" value="NZ_JBHJSP010000014.1"/>
</dbReference>
<reference evidence="3" key="1">
    <citation type="submission" date="2023-07" db="EMBL/GenBank/DDBJ databases">
        <title>Whole genome shotgun sequence of Streptomyces nojiriensis NBRC 13794.</title>
        <authorList>
            <person name="Komaki H."/>
            <person name="Tamura T."/>
        </authorList>
    </citation>
    <scope>NUCLEOTIDE SEQUENCE [LARGE SCALE GENOMIC DNA]</scope>
    <source>
        <strain evidence="3">NBRC 13794</strain>
    </source>
</reference>
<accession>A0ABQ3SZJ5</accession>
<gene>
    <name evidence="2" type="ORF">Snoj_74870</name>
</gene>
<keyword evidence="3" id="KW-1185">Reference proteome</keyword>
<proteinExistence type="predicted"/>
<evidence type="ECO:0000313" key="2">
    <source>
        <dbReference type="EMBL" id="GHI73569.1"/>
    </source>
</evidence>
<dbReference type="Proteomes" id="UP000613974">
    <property type="component" value="Unassembled WGS sequence"/>
</dbReference>
<comment type="caution">
    <text evidence="2">The sequence shown here is derived from an EMBL/GenBank/DDBJ whole genome shotgun (WGS) entry which is preliminary data.</text>
</comment>
<feature type="signal peptide" evidence="1">
    <location>
        <begin position="1"/>
        <end position="30"/>
    </location>
</feature>
<evidence type="ECO:0000256" key="1">
    <source>
        <dbReference type="SAM" id="SignalP"/>
    </source>
</evidence>